<feature type="region of interest" description="Disordered" evidence="1">
    <location>
        <begin position="1"/>
        <end position="24"/>
    </location>
</feature>
<sequence>MTMASVHMLTAEELLDPPTSAQDVEPADEELLDMQIFDLNIAKLPPSTDVSAPPALTATADFTATERQINDFLKLILDDIVSLAPVPMDESTPVQSTAMDADTHTPITDQMLTNIPEETTAD</sequence>
<feature type="compositionally biased region" description="Polar residues" evidence="1">
    <location>
        <begin position="105"/>
        <end position="122"/>
    </location>
</feature>
<name>A0A915K2L7_ROMCU</name>
<accession>A0A915K2L7</accession>
<dbReference type="Proteomes" id="UP000887565">
    <property type="component" value="Unplaced"/>
</dbReference>
<keyword evidence="2" id="KW-1185">Reference proteome</keyword>
<evidence type="ECO:0000313" key="3">
    <source>
        <dbReference type="WBParaSite" id="nRc.2.0.1.t32073-RA"/>
    </source>
</evidence>
<feature type="region of interest" description="Disordered" evidence="1">
    <location>
        <begin position="88"/>
        <end position="122"/>
    </location>
</feature>
<reference evidence="3" key="1">
    <citation type="submission" date="2022-11" db="UniProtKB">
        <authorList>
            <consortium name="WormBaseParasite"/>
        </authorList>
    </citation>
    <scope>IDENTIFICATION</scope>
</reference>
<evidence type="ECO:0000313" key="2">
    <source>
        <dbReference type="Proteomes" id="UP000887565"/>
    </source>
</evidence>
<proteinExistence type="predicted"/>
<organism evidence="2 3">
    <name type="scientific">Romanomermis culicivorax</name>
    <name type="common">Nematode worm</name>
    <dbReference type="NCBI Taxonomy" id="13658"/>
    <lineage>
        <taxon>Eukaryota</taxon>
        <taxon>Metazoa</taxon>
        <taxon>Ecdysozoa</taxon>
        <taxon>Nematoda</taxon>
        <taxon>Enoplea</taxon>
        <taxon>Dorylaimia</taxon>
        <taxon>Mermithida</taxon>
        <taxon>Mermithoidea</taxon>
        <taxon>Mermithidae</taxon>
        <taxon>Romanomermis</taxon>
    </lineage>
</organism>
<protein>
    <submittedName>
        <fullName evidence="3">Uncharacterized protein</fullName>
    </submittedName>
</protein>
<dbReference type="WBParaSite" id="nRc.2.0.1.t32073-RA">
    <property type="protein sequence ID" value="nRc.2.0.1.t32073-RA"/>
    <property type="gene ID" value="nRc.2.0.1.g32073"/>
</dbReference>
<dbReference type="AlphaFoldDB" id="A0A915K2L7"/>
<evidence type="ECO:0000256" key="1">
    <source>
        <dbReference type="SAM" id="MobiDB-lite"/>
    </source>
</evidence>